<evidence type="ECO:0000313" key="1">
    <source>
        <dbReference type="EMBL" id="UUP16114.1"/>
    </source>
</evidence>
<protein>
    <submittedName>
        <fullName evidence="1">Uncharacterized protein</fullName>
    </submittedName>
</protein>
<evidence type="ECO:0000313" key="2">
    <source>
        <dbReference type="Proteomes" id="UP001342418"/>
    </source>
</evidence>
<dbReference type="EMBL" id="CP030941">
    <property type="protein sequence ID" value="UUP16114.1"/>
    <property type="molecule type" value="Genomic_DNA"/>
</dbReference>
<organism evidence="1 2">
    <name type="scientific">Nitratireductor thuwali</name>
    <dbReference type="NCBI Taxonomy" id="2267699"/>
    <lineage>
        <taxon>Bacteria</taxon>
        <taxon>Pseudomonadati</taxon>
        <taxon>Pseudomonadota</taxon>
        <taxon>Alphaproteobacteria</taxon>
        <taxon>Hyphomicrobiales</taxon>
        <taxon>Phyllobacteriaceae</taxon>
        <taxon>Nitratireductor</taxon>
    </lineage>
</organism>
<sequence>MKVDVKEMSERLAYDPAFSDYDFWRALKSLDDELFRIEYERRPVPMELVFARAILRRARNARGEG</sequence>
<reference evidence="1 2" key="1">
    <citation type="submission" date="2018-07" db="EMBL/GenBank/DDBJ databases">
        <title>Genome sequence of Nitratireductor thuwali#1536.</title>
        <authorList>
            <person name="Michoud G."/>
            <person name="Merlino G."/>
            <person name="Sefrji F.O."/>
            <person name="Daffonchio D."/>
        </authorList>
    </citation>
    <scope>NUCLEOTIDE SEQUENCE [LARGE SCALE GENOMIC DNA]</scope>
    <source>
        <strain evidence="2">Nit1536</strain>
    </source>
</reference>
<accession>A0ABY5MDI3</accession>
<name>A0ABY5MDI3_9HYPH</name>
<keyword evidence="2" id="KW-1185">Reference proteome</keyword>
<dbReference type="RefSeq" id="WP_338528564.1">
    <property type="nucleotide sequence ID" value="NZ_CP030941.1"/>
</dbReference>
<proteinExistence type="predicted"/>
<dbReference type="Proteomes" id="UP001342418">
    <property type="component" value="Chromosome"/>
</dbReference>
<gene>
    <name evidence="1" type="ORF">NTH_00556</name>
</gene>